<feature type="compositionally biased region" description="Polar residues" evidence="1">
    <location>
        <begin position="1"/>
        <end position="11"/>
    </location>
</feature>
<evidence type="ECO:0000313" key="4">
    <source>
        <dbReference type="Proteomes" id="UP000001935"/>
    </source>
</evidence>
<dbReference type="AlphaFoldDB" id="Q2IEP1"/>
<gene>
    <name evidence="3" type="ordered locus">Adeh_3279</name>
</gene>
<accession>Q2IEP1</accession>
<feature type="region of interest" description="Disordered" evidence="1">
    <location>
        <begin position="1"/>
        <end position="30"/>
    </location>
</feature>
<dbReference type="InterPro" id="IPR054267">
    <property type="entry name" value="DUF6998"/>
</dbReference>
<organism evidence="3 4">
    <name type="scientific">Anaeromyxobacter dehalogenans (strain 2CP-C)</name>
    <dbReference type="NCBI Taxonomy" id="290397"/>
    <lineage>
        <taxon>Bacteria</taxon>
        <taxon>Pseudomonadati</taxon>
        <taxon>Myxococcota</taxon>
        <taxon>Myxococcia</taxon>
        <taxon>Myxococcales</taxon>
        <taxon>Cystobacterineae</taxon>
        <taxon>Anaeromyxobacteraceae</taxon>
        <taxon>Anaeromyxobacter</taxon>
    </lineage>
</organism>
<evidence type="ECO:0000256" key="1">
    <source>
        <dbReference type="SAM" id="MobiDB-lite"/>
    </source>
</evidence>
<proteinExistence type="predicted"/>
<reference evidence="3 4" key="1">
    <citation type="submission" date="2006-01" db="EMBL/GenBank/DDBJ databases">
        <title>Complete sequence of Anaeromyxobacter dehalogenans 2CP-C.</title>
        <authorList>
            <consortium name="US DOE Joint Genome Institute"/>
            <person name="Copeland A."/>
            <person name="Lucas S."/>
            <person name="Lapidus A."/>
            <person name="Barry K."/>
            <person name="Detter J.C."/>
            <person name="Glavina T."/>
            <person name="Hammon N."/>
            <person name="Israni S."/>
            <person name="Pitluck S."/>
            <person name="Brettin T."/>
            <person name="Bruce D."/>
            <person name="Han C."/>
            <person name="Tapia R."/>
            <person name="Gilna P."/>
            <person name="Kiss H."/>
            <person name="Schmutz J."/>
            <person name="Larimer F."/>
            <person name="Land M."/>
            <person name="Kyrpides N."/>
            <person name="Anderson I."/>
            <person name="Sanford R.A."/>
            <person name="Ritalahti K.M."/>
            <person name="Thomas H.S."/>
            <person name="Kirby J.R."/>
            <person name="Zhulin I.B."/>
            <person name="Loeffler F.E."/>
            <person name="Richardson P."/>
        </authorList>
    </citation>
    <scope>NUCLEOTIDE SEQUENCE [LARGE SCALE GENOMIC DNA]</scope>
    <source>
        <strain evidence="3 4">2CP-C</strain>
    </source>
</reference>
<sequence>MLRTHVSTKNDNACRDGAATTNAPAAGEPSARHARAMELLRSAKALAQEYRAVTGKPLGITGEVAEYEAARLLGLELTVARQAGFDAIEQDGGDAPRRLQIKGRCLQNGSKKGQQLGSIDITKEWDAVLMVLLDENFDAREIYEAERGAVIAALAAPGSKARNERGSLAVSKVKAIGRIRWRR</sequence>
<dbReference type="KEGG" id="ade:Adeh_3279"/>
<dbReference type="EMBL" id="CP000251">
    <property type="protein sequence ID" value="ABC83047.1"/>
    <property type="molecule type" value="Genomic_DNA"/>
</dbReference>
<dbReference type="Proteomes" id="UP000001935">
    <property type="component" value="Chromosome"/>
</dbReference>
<evidence type="ECO:0000313" key="3">
    <source>
        <dbReference type="EMBL" id="ABC83047.1"/>
    </source>
</evidence>
<dbReference type="Pfam" id="PF22522">
    <property type="entry name" value="DUF6998"/>
    <property type="match status" value="1"/>
</dbReference>
<name>Q2IEP1_ANADE</name>
<protein>
    <recommendedName>
        <fullName evidence="2">DUF6998 domain-containing protein</fullName>
    </recommendedName>
</protein>
<dbReference type="HOGENOM" id="CLU_123349_0_0_7"/>
<feature type="domain" description="DUF6998" evidence="2">
    <location>
        <begin position="39"/>
        <end position="176"/>
    </location>
</feature>
<dbReference type="eggNOG" id="ENOG5032SGJ">
    <property type="taxonomic scope" value="Bacteria"/>
</dbReference>
<evidence type="ECO:0000259" key="2">
    <source>
        <dbReference type="Pfam" id="PF22522"/>
    </source>
</evidence>